<keyword evidence="3" id="KW-1185">Reference proteome</keyword>
<dbReference type="RefSeq" id="WP_310923067.1">
    <property type="nucleotide sequence ID" value="NZ_JAMQOP010000001.1"/>
</dbReference>
<comment type="caution">
    <text evidence="2">The sequence shown here is derived from an EMBL/GenBank/DDBJ whole genome shotgun (WGS) entry which is preliminary data.</text>
</comment>
<evidence type="ECO:0000313" key="3">
    <source>
        <dbReference type="Proteomes" id="UP001257060"/>
    </source>
</evidence>
<evidence type="ECO:0000256" key="1">
    <source>
        <dbReference type="SAM" id="Phobius"/>
    </source>
</evidence>
<dbReference type="Proteomes" id="UP001257060">
    <property type="component" value="Unassembled WGS sequence"/>
</dbReference>
<gene>
    <name evidence="2" type="ORF">NDI76_05830</name>
</gene>
<organism evidence="2 3">
    <name type="scientific">Halogeometricum salsisoli</name>
    <dbReference type="NCBI Taxonomy" id="2950536"/>
    <lineage>
        <taxon>Archaea</taxon>
        <taxon>Methanobacteriati</taxon>
        <taxon>Methanobacteriota</taxon>
        <taxon>Stenosarchaea group</taxon>
        <taxon>Halobacteria</taxon>
        <taxon>Halobacteriales</taxon>
        <taxon>Haloferacaceae</taxon>
        <taxon>Halogeometricum</taxon>
    </lineage>
</organism>
<feature type="transmembrane region" description="Helical" evidence="1">
    <location>
        <begin position="32"/>
        <end position="52"/>
    </location>
</feature>
<keyword evidence="1" id="KW-1133">Transmembrane helix</keyword>
<evidence type="ECO:0000313" key="2">
    <source>
        <dbReference type="EMBL" id="MDS0298254.1"/>
    </source>
</evidence>
<sequence>MSTDVRQVALGTSLLLASSALFLETGIDGRVSALLVGIAVCAFGLAVVRLLGGIDGRAA</sequence>
<proteinExistence type="predicted"/>
<keyword evidence="1" id="KW-0472">Membrane</keyword>
<keyword evidence="1" id="KW-0812">Transmembrane</keyword>
<protein>
    <submittedName>
        <fullName evidence="2">Uncharacterized protein</fullName>
    </submittedName>
</protein>
<accession>A0ABU2GDK2</accession>
<reference evidence="2 3" key="1">
    <citation type="submission" date="2022-06" db="EMBL/GenBank/DDBJ databases">
        <title>Halogeometricum sp. a new haloarchaeum isolate from saline soil.</title>
        <authorList>
            <person name="Strakova D."/>
            <person name="Galisteo C."/>
            <person name="Sanchez-Porro C."/>
            <person name="Ventosa A."/>
        </authorList>
    </citation>
    <scope>NUCLEOTIDE SEQUENCE [LARGE SCALE GENOMIC DNA]</scope>
    <source>
        <strain evidence="2 3">S1BR25-6</strain>
    </source>
</reference>
<dbReference type="EMBL" id="JAMQOP010000001">
    <property type="protein sequence ID" value="MDS0298254.1"/>
    <property type="molecule type" value="Genomic_DNA"/>
</dbReference>
<name>A0ABU2GDK2_9EURY</name>